<feature type="compositionally biased region" description="Basic residues" evidence="1">
    <location>
        <begin position="430"/>
        <end position="451"/>
    </location>
</feature>
<comment type="caution">
    <text evidence="2">The sequence shown here is derived from an EMBL/GenBank/DDBJ whole genome shotgun (WGS) entry which is preliminary data.</text>
</comment>
<organism evidence="2 3">
    <name type="scientific">Protopolystoma xenopodis</name>
    <dbReference type="NCBI Taxonomy" id="117903"/>
    <lineage>
        <taxon>Eukaryota</taxon>
        <taxon>Metazoa</taxon>
        <taxon>Spiralia</taxon>
        <taxon>Lophotrochozoa</taxon>
        <taxon>Platyhelminthes</taxon>
        <taxon>Monogenea</taxon>
        <taxon>Polyopisthocotylea</taxon>
        <taxon>Polystomatidea</taxon>
        <taxon>Polystomatidae</taxon>
        <taxon>Protopolystoma</taxon>
    </lineage>
</organism>
<feature type="compositionally biased region" description="Low complexity" evidence="1">
    <location>
        <begin position="283"/>
        <end position="303"/>
    </location>
</feature>
<feature type="compositionally biased region" description="Low complexity" evidence="1">
    <location>
        <begin position="339"/>
        <end position="350"/>
    </location>
</feature>
<feature type="region of interest" description="Disordered" evidence="1">
    <location>
        <begin position="198"/>
        <end position="251"/>
    </location>
</feature>
<feature type="region of interest" description="Disordered" evidence="1">
    <location>
        <begin position="328"/>
        <end position="354"/>
    </location>
</feature>
<reference evidence="2" key="1">
    <citation type="submission" date="2018-11" db="EMBL/GenBank/DDBJ databases">
        <authorList>
            <consortium name="Pathogen Informatics"/>
        </authorList>
    </citation>
    <scope>NUCLEOTIDE SEQUENCE</scope>
</reference>
<keyword evidence="3" id="KW-1185">Reference proteome</keyword>
<evidence type="ECO:0000313" key="3">
    <source>
        <dbReference type="Proteomes" id="UP000784294"/>
    </source>
</evidence>
<dbReference type="EMBL" id="CAAALY010000026">
    <property type="protein sequence ID" value="VEL06568.1"/>
    <property type="molecule type" value="Genomic_DNA"/>
</dbReference>
<name>A0A448W9T2_9PLAT</name>
<accession>A0A448W9T2</accession>
<feature type="compositionally biased region" description="Low complexity" evidence="1">
    <location>
        <begin position="231"/>
        <end position="242"/>
    </location>
</feature>
<feature type="region of interest" description="Disordered" evidence="1">
    <location>
        <begin position="416"/>
        <end position="492"/>
    </location>
</feature>
<feature type="region of interest" description="Disordered" evidence="1">
    <location>
        <begin position="283"/>
        <end position="313"/>
    </location>
</feature>
<feature type="compositionally biased region" description="Polar residues" evidence="1">
    <location>
        <begin position="418"/>
        <end position="429"/>
    </location>
</feature>
<evidence type="ECO:0000313" key="2">
    <source>
        <dbReference type="EMBL" id="VEL06568.1"/>
    </source>
</evidence>
<protein>
    <submittedName>
        <fullName evidence="2">Uncharacterized protein</fullName>
    </submittedName>
</protein>
<sequence length="580" mass="62976">MYQLADDQDPPISFSDSGRGEPTKTSMQKPMEAPTTVSDSCAQESPQVHSAMPTVFRGFICPLGLQSSFMDGLAISERIGLTGLCCLNELVGALYWAFSPSRAWQWTPPANPATIAVDEVTAKIMNMDEKGASSVSATFATASERLPGRLQRLANSSDEAAHSFVRVNLPHSCFLSASLWHLNQSNTAYSHSAFATSDRVDSPHLGEPSKGGTTTEEASSDLHTVGEHSPESTSATGPTSASPKPPVLPRRRWMLGRRKTVSGAPTSDVARAFAINGLLASADTSGDSSLSGQQLLLQSSSSTPPHSPKPPVRQLHDQLFQKALTSSHKLPAPQPPQSSRPQHLPSQPSSNDSPLLVNQAAVMDLATTIRSPCSDKPEPPVRNQRSRVCHPIGRMAPQSQQPADRLFQVITVDPKQMASPSLNPASPSQFKRKRDRLQHPRNSHLPRHLQRYNHLQSPPPRHGWRPVALRGPGAQYNRDRVASSKSSKASTDVNLSGANDGLVVGGDMVSRGIKQETVDPISVEEGGLLLRVLVVDERVSRLVEEFYPIRLNLTAKELYLHFVPFFCIGTKFTAIDFAKF</sequence>
<evidence type="ECO:0000256" key="1">
    <source>
        <dbReference type="SAM" id="MobiDB-lite"/>
    </source>
</evidence>
<feature type="compositionally biased region" description="Polar residues" evidence="1">
    <location>
        <begin position="35"/>
        <end position="44"/>
    </location>
</feature>
<feature type="region of interest" description="Disordered" evidence="1">
    <location>
        <begin position="1"/>
        <end position="44"/>
    </location>
</feature>
<dbReference type="Proteomes" id="UP000784294">
    <property type="component" value="Unassembled WGS sequence"/>
</dbReference>
<dbReference type="AlphaFoldDB" id="A0A448W9T2"/>
<gene>
    <name evidence="2" type="ORF">PXEA_LOCUS8</name>
</gene>
<feature type="compositionally biased region" description="Polar residues" evidence="1">
    <location>
        <begin position="483"/>
        <end position="492"/>
    </location>
</feature>
<proteinExistence type="predicted"/>